<dbReference type="GO" id="GO:0005730">
    <property type="term" value="C:nucleolus"/>
    <property type="evidence" value="ECO:0007669"/>
    <property type="project" value="UniProtKB-SubCell"/>
</dbReference>
<evidence type="ECO:0000256" key="9">
    <source>
        <dbReference type="ARBA" id="ARBA00045518"/>
    </source>
</evidence>
<dbReference type="Proteomes" id="UP000887560">
    <property type="component" value="Unplaced"/>
</dbReference>
<dbReference type="PANTHER" id="PTHR17453:SF0">
    <property type="entry name" value="SIGNAL RECOGNITION PARTICLE 19 KDA PROTEIN"/>
    <property type="match status" value="1"/>
</dbReference>
<evidence type="ECO:0000256" key="10">
    <source>
        <dbReference type="SAM" id="MobiDB-lite"/>
    </source>
</evidence>
<proteinExistence type="inferred from homology"/>
<feature type="compositionally biased region" description="Low complexity" evidence="10">
    <location>
        <begin position="116"/>
        <end position="127"/>
    </location>
</feature>
<evidence type="ECO:0000256" key="3">
    <source>
        <dbReference type="ARBA" id="ARBA00008910"/>
    </source>
</evidence>
<feature type="region of interest" description="Disordered" evidence="10">
    <location>
        <begin position="112"/>
        <end position="139"/>
    </location>
</feature>
<evidence type="ECO:0000256" key="1">
    <source>
        <dbReference type="ARBA" id="ARBA00004496"/>
    </source>
</evidence>
<dbReference type="FunFam" id="3.30.56.30:FF:000002">
    <property type="entry name" value="Signal recognition particle 19kDa"/>
    <property type="match status" value="1"/>
</dbReference>
<dbReference type="GO" id="GO:0006617">
    <property type="term" value="P:SRP-dependent cotranslational protein targeting to membrane, signal sequence recognition"/>
    <property type="evidence" value="ECO:0007669"/>
    <property type="project" value="TreeGrafter"/>
</dbReference>
<organism evidence="11 12">
    <name type="scientific">Meloidogyne floridensis</name>
    <dbReference type="NCBI Taxonomy" id="298350"/>
    <lineage>
        <taxon>Eukaryota</taxon>
        <taxon>Metazoa</taxon>
        <taxon>Ecdysozoa</taxon>
        <taxon>Nematoda</taxon>
        <taxon>Chromadorea</taxon>
        <taxon>Rhabditida</taxon>
        <taxon>Tylenchina</taxon>
        <taxon>Tylenchomorpha</taxon>
        <taxon>Tylenchoidea</taxon>
        <taxon>Meloidogynidae</taxon>
        <taxon>Meloidogyninae</taxon>
        <taxon>Meloidogyne</taxon>
    </lineage>
</organism>
<evidence type="ECO:0000256" key="5">
    <source>
        <dbReference type="ARBA" id="ARBA00022884"/>
    </source>
</evidence>
<evidence type="ECO:0000313" key="11">
    <source>
        <dbReference type="Proteomes" id="UP000887560"/>
    </source>
</evidence>
<keyword evidence="7" id="KW-0539">Nucleus</keyword>
<sequence length="139" mass="15974">VNMDVKRKPYSDQKRWITIYPAYIDAKKSTGEGRRVRKDKAVERPTSQEIYDIVNHLGFNCVLEKDKMYPRDTDQKGRVRVQTRNDDGTFIKNEFQTKGSLFLHLAEMIPKLKSRQGGSTQDQQQQNAGGGGGKQKKKK</sequence>
<dbReference type="GO" id="GO:0008312">
    <property type="term" value="F:7S RNA binding"/>
    <property type="evidence" value="ECO:0007669"/>
    <property type="project" value="InterPro"/>
</dbReference>
<name>A0A915P4I7_9BILA</name>
<keyword evidence="4" id="KW-0963">Cytoplasm</keyword>
<dbReference type="PANTHER" id="PTHR17453">
    <property type="entry name" value="SIGNAL RECOGNITION PARTICLE 19 KD PROTEIN"/>
    <property type="match status" value="1"/>
</dbReference>
<protein>
    <submittedName>
        <fullName evidence="12">Signal recognition particle 19 kDa protein</fullName>
    </submittedName>
</protein>
<dbReference type="InterPro" id="IPR036521">
    <property type="entry name" value="SRP19-like_sf"/>
</dbReference>
<dbReference type="InterPro" id="IPR002778">
    <property type="entry name" value="Signal_recog_particle_SRP19"/>
</dbReference>
<comment type="similarity">
    <text evidence="3">Belongs to the SRP19 family.</text>
</comment>
<comment type="subcellular location">
    <subcellularLocation>
        <location evidence="1">Cytoplasm</location>
    </subcellularLocation>
    <subcellularLocation>
        <location evidence="2">Nucleus</location>
        <location evidence="2">Nucleolus</location>
    </subcellularLocation>
</comment>
<accession>A0A915P4I7</accession>
<dbReference type="SUPFAM" id="SSF69695">
    <property type="entry name" value="SRP19"/>
    <property type="match status" value="1"/>
</dbReference>
<reference evidence="12" key="1">
    <citation type="submission" date="2022-11" db="UniProtKB">
        <authorList>
            <consortium name="WormBaseParasite"/>
        </authorList>
    </citation>
    <scope>IDENTIFICATION</scope>
</reference>
<evidence type="ECO:0000256" key="4">
    <source>
        <dbReference type="ARBA" id="ARBA00022490"/>
    </source>
</evidence>
<evidence type="ECO:0000313" key="12">
    <source>
        <dbReference type="WBParaSite" id="scf7180000422437.g8960"/>
    </source>
</evidence>
<keyword evidence="6" id="KW-0733">Signal recognition particle</keyword>
<dbReference type="WBParaSite" id="scf7180000422437.g8960">
    <property type="protein sequence ID" value="scf7180000422437.g8960"/>
    <property type="gene ID" value="scf7180000422437.g8960"/>
</dbReference>
<keyword evidence="5" id="KW-0694">RNA-binding</keyword>
<dbReference type="GO" id="GO:0005786">
    <property type="term" value="C:signal recognition particle, endoplasmic reticulum targeting"/>
    <property type="evidence" value="ECO:0007669"/>
    <property type="project" value="UniProtKB-KW"/>
</dbReference>
<evidence type="ECO:0000256" key="8">
    <source>
        <dbReference type="ARBA" id="ARBA00023274"/>
    </source>
</evidence>
<comment type="function">
    <text evidence="9">Component of the signal recognition particle (SRP) complex, a ribonucleoprotein complex that mediates the cotranslational targeting of secretory and membrane proteins to the endoplasmic reticulum (ER). Binds directly to 7SL RNA. Mediates binding of SRP54 to the SRP complex.</text>
</comment>
<evidence type="ECO:0000256" key="6">
    <source>
        <dbReference type="ARBA" id="ARBA00023135"/>
    </source>
</evidence>
<keyword evidence="8" id="KW-0687">Ribonucleoprotein</keyword>
<evidence type="ECO:0000256" key="2">
    <source>
        <dbReference type="ARBA" id="ARBA00004604"/>
    </source>
</evidence>
<evidence type="ECO:0000256" key="7">
    <source>
        <dbReference type="ARBA" id="ARBA00023242"/>
    </source>
</evidence>
<dbReference type="Gene3D" id="3.30.56.30">
    <property type="entry name" value="Signal recognition particle, SRP19-like subunit"/>
    <property type="match status" value="1"/>
</dbReference>
<keyword evidence="11" id="KW-1185">Reference proteome</keyword>
<dbReference type="Pfam" id="PF01922">
    <property type="entry name" value="SRP19"/>
    <property type="match status" value="1"/>
</dbReference>
<dbReference type="AlphaFoldDB" id="A0A915P4I7"/>